<evidence type="ECO:0000313" key="3">
    <source>
        <dbReference type="Proteomes" id="UP000887567"/>
    </source>
</evidence>
<feature type="compositionally biased region" description="Polar residues" evidence="1">
    <location>
        <begin position="1"/>
        <end position="16"/>
    </location>
</feature>
<dbReference type="Proteomes" id="UP000887567">
    <property type="component" value="Unplaced"/>
</dbReference>
<organism evidence="2 3">
    <name type="scientific">Exaiptasia diaphana</name>
    <name type="common">Tropical sea anemone</name>
    <name type="synonym">Aiptasia pulchella</name>
    <dbReference type="NCBI Taxonomy" id="2652724"/>
    <lineage>
        <taxon>Eukaryota</taxon>
        <taxon>Metazoa</taxon>
        <taxon>Cnidaria</taxon>
        <taxon>Anthozoa</taxon>
        <taxon>Hexacorallia</taxon>
        <taxon>Actiniaria</taxon>
        <taxon>Aiptasiidae</taxon>
        <taxon>Exaiptasia</taxon>
    </lineage>
</organism>
<name>A0A913YDQ4_EXADI</name>
<dbReference type="RefSeq" id="XP_028513108.1">
    <property type="nucleotide sequence ID" value="XM_028657307.1"/>
</dbReference>
<dbReference type="KEGG" id="epa:114574522"/>
<feature type="compositionally biased region" description="Basic and acidic residues" evidence="1">
    <location>
        <begin position="56"/>
        <end position="69"/>
    </location>
</feature>
<proteinExistence type="predicted"/>
<accession>A0A913YDQ4</accession>
<dbReference type="EnsemblMetazoa" id="XM_028657307.1">
    <property type="protein sequence ID" value="XP_028513108.1"/>
    <property type="gene ID" value="LOC114574522"/>
</dbReference>
<reference evidence="2" key="1">
    <citation type="submission" date="2022-11" db="UniProtKB">
        <authorList>
            <consortium name="EnsemblMetazoa"/>
        </authorList>
    </citation>
    <scope>IDENTIFICATION</scope>
</reference>
<sequence>MNNFGQKTSNKTTTPLPSMGKKISKSGHHQVPPKTVQESESASPEDEVIPCSQSFYKKEQFSSDEESVRSGDPVIHNSEGQIGKNDVTVPFGKIMKSEVFT</sequence>
<evidence type="ECO:0000256" key="1">
    <source>
        <dbReference type="SAM" id="MobiDB-lite"/>
    </source>
</evidence>
<dbReference type="AlphaFoldDB" id="A0A913YDQ4"/>
<keyword evidence="3" id="KW-1185">Reference proteome</keyword>
<protein>
    <submittedName>
        <fullName evidence="2">Uncharacterized protein</fullName>
    </submittedName>
</protein>
<feature type="region of interest" description="Disordered" evidence="1">
    <location>
        <begin position="1"/>
        <end position="86"/>
    </location>
</feature>
<evidence type="ECO:0000313" key="2">
    <source>
        <dbReference type="EnsemblMetazoa" id="XP_028513108.1"/>
    </source>
</evidence>
<dbReference type="GeneID" id="114574522"/>